<sequence length="350" mass="38996">METAESLAFAETLPKWLPEAARNYLMHTARGVSIRALARAKDCHASTILRQVRRYENLRDDPLVDDALQALSNCGAPRNCLTSKDFSMQLEPNTMTTVQPALIDETRIREEGGRILRRLCEAGAVLAVAREMEMAVVVRDTGGETTRTAVTPREIAQAMALRDWIACEDPSARIARYRITAAGRQAVKEMLGTPLTEAGFVRENAIWDEEPTRRAVTAESPLTMLARRRDKDGSMFLPREYVVAGERLREDFELGGMSAFTVAHWHGFLMGQEVDTGEPSAAKDRALAALSDLGPGLGDVVVRCCCYLEGLETIEKELLWAARSGKIVLRIALERLRRHYDRMQHSDLIG</sequence>
<gene>
    <name evidence="2" type="ORF">HCZ30_10810</name>
</gene>
<name>A0ABX0VYM2_9RHOB</name>
<dbReference type="EMBL" id="JAATOP010000006">
    <property type="protein sequence ID" value="NIY72919.1"/>
    <property type="molecule type" value="Genomic_DNA"/>
</dbReference>
<reference evidence="2 3" key="1">
    <citation type="submission" date="2020-03" db="EMBL/GenBank/DDBJ databases">
        <title>Bacterial isolates of synthetic phycosphere.</title>
        <authorList>
            <person name="Fu H."/>
            <person name="Moran M.A."/>
        </authorList>
    </citation>
    <scope>NUCLEOTIDE SEQUENCE [LARGE SCALE GENOMIC DNA]</scope>
    <source>
        <strain evidence="2 3">HF1</strain>
    </source>
</reference>
<dbReference type="InterPro" id="IPR045599">
    <property type="entry name" value="DUF6456"/>
</dbReference>
<evidence type="ECO:0000259" key="1">
    <source>
        <dbReference type="Pfam" id="PF20057"/>
    </source>
</evidence>
<keyword evidence="3" id="KW-1185">Reference proteome</keyword>
<dbReference type="RefSeq" id="WP_167638302.1">
    <property type="nucleotide sequence ID" value="NZ_JAATOP010000006.1"/>
</dbReference>
<feature type="domain" description="DUF6456" evidence="1">
    <location>
        <begin position="214"/>
        <end position="341"/>
    </location>
</feature>
<dbReference type="Proteomes" id="UP000709466">
    <property type="component" value="Unassembled WGS sequence"/>
</dbReference>
<evidence type="ECO:0000313" key="2">
    <source>
        <dbReference type="EMBL" id="NIY72919.1"/>
    </source>
</evidence>
<comment type="caution">
    <text evidence="2">The sequence shown here is derived from an EMBL/GenBank/DDBJ whole genome shotgun (WGS) entry which is preliminary data.</text>
</comment>
<protein>
    <submittedName>
        <fullName evidence="2">Helix-turn-helix domain containing protein</fullName>
    </submittedName>
</protein>
<organism evidence="2 3">
    <name type="scientific">Marivivens donghaensis</name>
    <dbReference type="NCBI Taxonomy" id="1699413"/>
    <lineage>
        <taxon>Bacteria</taxon>
        <taxon>Pseudomonadati</taxon>
        <taxon>Pseudomonadota</taxon>
        <taxon>Alphaproteobacteria</taxon>
        <taxon>Rhodobacterales</taxon>
        <taxon>Paracoccaceae</taxon>
        <taxon>Marivivens group</taxon>
        <taxon>Marivivens</taxon>
    </lineage>
</organism>
<proteinExistence type="predicted"/>
<accession>A0ABX0VYM2</accession>
<dbReference type="Pfam" id="PF20057">
    <property type="entry name" value="DUF6456"/>
    <property type="match status" value="1"/>
</dbReference>
<evidence type="ECO:0000313" key="3">
    <source>
        <dbReference type="Proteomes" id="UP000709466"/>
    </source>
</evidence>